<dbReference type="EMBL" id="JBIRPU010000004">
    <property type="protein sequence ID" value="MFI0793021.1"/>
    <property type="molecule type" value="Genomic_DNA"/>
</dbReference>
<sequence>MVLIAACIRCLNMIFCDPETVPSVWINDFTRCSLRPDGSDIETGEPGTTREPLCRACMAVFKSADGRPLPVRVLFPHARLDHIAVTP</sequence>
<protein>
    <submittedName>
        <fullName evidence="1">Uncharacterized protein</fullName>
    </submittedName>
</protein>
<dbReference type="Proteomes" id="UP001611075">
    <property type="component" value="Unassembled WGS sequence"/>
</dbReference>
<name>A0ABW7SKG3_9ACTN</name>
<dbReference type="RefSeq" id="WP_387020291.1">
    <property type="nucleotide sequence ID" value="NZ_JBIRPU010000004.1"/>
</dbReference>
<comment type="caution">
    <text evidence="1">The sequence shown here is derived from an EMBL/GenBank/DDBJ whole genome shotgun (WGS) entry which is preliminary data.</text>
</comment>
<keyword evidence="2" id="KW-1185">Reference proteome</keyword>
<evidence type="ECO:0000313" key="1">
    <source>
        <dbReference type="EMBL" id="MFI0793021.1"/>
    </source>
</evidence>
<gene>
    <name evidence="1" type="ORF">ACH4OY_10020</name>
</gene>
<organism evidence="1 2">
    <name type="scientific">Micromonospora rubida</name>
    <dbReference type="NCBI Taxonomy" id="2697657"/>
    <lineage>
        <taxon>Bacteria</taxon>
        <taxon>Bacillati</taxon>
        <taxon>Actinomycetota</taxon>
        <taxon>Actinomycetes</taxon>
        <taxon>Micromonosporales</taxon>
        <taxon>Micromonosporaceae</taxon>
        <taxon>Micromonospora</taxon>
    </lineage>
</organism>
<evidence type="ECO:0000313" key="2">
    <source>
        <dbReference type="Proteomes" id="UP001611075"/>
    </source>
</evidence>
<proteinExistence type="predicted"/>
<accession>A0ABW7SKG3</accession>
<reference evidence="1 2" key="1">
    <citation type="submission" date="2024-10" db="EMBL/GenBank/DDBJ databases">
        <title>The Natural Products Discovery Center: Release of the First 8490 Sequenced Strains for Exploring Actinobacteria Biosynthetic Diversity.</title>
        <authorList>
            <person name="Kalkreuter E."/>
            <person name="Kautsar S.A."/>
            <person name="Yang D."/>
            <person name="Bader C.D."/>
            <person name="Teijaro C.N."/>
            <person name="Fluegel L."/>
            <person name="Davis C.M."/>
            <person name="Simpson J.R."/>
            <person name="Lauterbach L."/>
            <person name="Steele A.D."/>
            <person name="Gui C."/>
            <person name="Meng S."/>
            <person name="Li G."/>
            <person name="Viehrig K."/>
            <person name="Ye F."/>
            <person name="Su P."/>
            <person name="Kiefer A.F."/>
            <person name="Nichols A."/>
            <person name="Cepeda A.J."/>
            <person name="Yan W."/>
            <person name="Fan B."/>
            <person name="Jiang Y."/>
            <person name="Adhikari A."/>
            <person name="Zheng C.-J."/>
            <person name="Schuster L."/>
            <person name="Cowan T.M."/>
            <person name="Smanski M.J."/>
            <person name="Chevrette M.G."/>
            <person name="De Carvalho L.P.S."/>
            <person name="Shen B."/>
        </authorList>
    </citation>
    <scope>NUCLEOTIDE SEQUENCE [LARGE SCALE GENOMIC DNA]</scope>
    <source>
        <strain evidence="1 2">NPDC021253</strain>
    </source>
</reference>